<dbReference type="Gene3D" id="2.130.10.10">
    <property type="entry name" value="YVTN repeat-like/Quinoprotein amine dehydrogenase"/>
    <property type="match status" value="2"/>
</dbReference>
<evidence type="ECO:0000256" key="2">
    <source>
        <dbReference type="ARBA" id="ARBA00012438"/>
    </source>
</evidence>
<dbReference type="Proteomes" id="UP000190961">
    <property type="component" value="Unassembled WGS sequence"/>
</dbReference>
<keyword evidence="3" id="KW-0597">Phosphoprotein</keyword>
<comment type="catalytic activity">
    <reaction evidence="1">
        <text>ATP + protein L-histidine = ADP + protein N-phospho-L-histidine.</text>
        <dbReference type="EC" id="2.7.13.3"/>
    </reaction>
</comment>
<keyword evidence="6" id="KW-0418">Kinase</keyword>
<dbReference type="EMBL" id="FUZU01000001">
    <property type="protein sequence ID" value="SKC61442.1"/>
    <property type="molecule type" value="Genomic_DNA"/>
</dbReference>
<evidence type="ECO:0000256" key="3">
    <source>
        <dbReference type="ARBA" id="ARBA00022553"/>
    </source>
</evidence>
<keyword evidence="4" id="KW-0472">Membrane</keyword>
<dbReference type="SMART" id="SM00387">
    <property type="entry name" value="HATPase_c"/>
    <property type="match status" value="1"/>
</dbReference>
<dbReference type="CDD" id="cd00075">
    <property type="entry name" value="HATPase"/>
    <property type="match status" value="1"/>
</dbReference>
<evidence type="ECO:0000256" key="4">
    <source>
        <dbReference type="SAM" id="Phobius"/>
    </source>
</evidence>
<dbReference type="InterPro" id="IPR013783">
    <property type="entry name" value="Ig-like_fold"/>
</dbReference>
<dbReference type="SUPFAM" id="SSF63829">
    <property type="entry name" value="Calcium-dependent phosphotriesterase"/>
    <property type="match status" value="1"/>
</dbReference>
<dbReference type="Gene3D" id="1.10.287.130">
    <property type="match status" value="1"/>
</dbReference>
<dbReference type="PROSITE" id="PS50109">
    <property type="entry name" value="HIS_KIN"/>
    <property type="match status" value="1"/>
</dbReference>
<dbReference type="EC" id="2.7.13.3" evidence="2"/>
<name>A0A1T5KCH9_9BACT</name>
<dbReference type="InterPro" id="IPR003661">
    <property type="entry name" value="HisK_dim/P_dom"/>
</dbReference>
<evidence type="ECO:0000313" key="7">
    <source>
        <dbReference type="Proteomes" id="UP000190961"/>
    </source>
</evidence>
<feature type="domain" description="Histidine kinase" evidence="5">
    <location>
        <begin position="799"/>
        <end position="1016"/>
    </location>
</feature>
<sequence length="1016" mass="115784">MIFIGSCKSGFGQQLFVQRYPTETHQASVQNWNIAQDQQGTFFFANTDGVLIFDGIHWDLLPLPGNAYCRGLAIDENGKVYVGAENGFGYLQKKLDGKFEYVSLMGLLDEKTRAAVQSTDNVAVYDGSVFFSDEMHCYIYRNEKVDVLDMPNIWFVPLGDSLYGIDENASILYHYQDGAFRNTYLKLEIRSTRLVVGYKEKYLLIVDRQNRVLVVDPKSKKTQILSEEINATIRNLFVRRICPLTDGRFAILTDQEIIIIDLNGKILSKVTSGMLSESNLWSSIFYEDAQHNVWFVTDEFLGLVITSSPIAYYDKTNGFKGVVFSLGAQGEERYVGTDVGLYHQQRNHQFEFIQGTDGIIWNIYNYKNRNYLAHSDGVFEVVQQQVTKLIAHESVLSICVLRHNPECIVMGTFDTGIWLLTKSKGSWSKRKIKGFDEEARFIQQDTLGDLWISHDGKGIWKLRLNEEMDSIIEKTIYTTSSGLPSNLNNRVFKLSNEEIVVGTANGIYTYNETSDIFEPDNRFVKALQGSIVYSLAESPEGQIYFRGRESREKMKQVSGVLLKQADNTYNVLRTPFDKITWVDSDAPLIATQSGAWFGNNNKVIAYNPNQQTFFEESLEPIIKMVTAADSVIYVDRLIHRTMNIPYSKNSMLFSFNVMYYEDVEKNEFQYKLTGLDKEWSAWTNAREAHFTNLPEGDYTFEVRARNVYNNESNVASYTFHVDPPIYRTVWAYIVYVLLFIALVYWLTVLRTKRVNIQKRILEHEVHEKTKEILMQSEALEQQAEILKASNNTKDKLFSIISHDLRGPIRQFGEVFNLLEQGYISVEEFQHKLMPNLKESANYVATLTDNLLQWAKGQMGGILVNKSEFNLTDVIHENISLLNPQAIKKSITVKTEITEGLPKVYADKDMVSLIVRNLVSNAIKFTPERGIVSVIAKPEPGYIFISVHDNGTGLSEEDINKILGKEYFTKYGTSGEKGSGLGLMLCCEFIEKNGGKFSIESQQGVGSTFTFCLTIVQ</sequence>
<dbReference type="InterPro" id="IPR036890">
    <property type="entry name" value="HATPase_C_sf"/>
</dbReference>
<gene>
    <name evidence="6" type="ORF">SAMN05660236_2037</name>
</gene>
<dbReference type="Pfam" id="PF07495">
    <property type="entry name" value="Y_Y_Y"/>
    <property type="match status" value="1"/>
</dbReference>
<feature type="transmembrane region" description="Helical" evidence="4">
    <location>
        <begin position="729"/>
        <end position="749"/>
    </location>
</feature>
<dbReference type="InterPro" id="IPR011123">
    <property type="entry name" value="Y_Y_Y"/>
</dbReference>
<proteinExistence type="predicted"/>
<dbReference type="InterPro" id="IPR015943">
    <property type="entry name" value="WD40/YVTN_repeat-like_dom_sf"/>
</dbReference>
<dbReference type="SUPFAM" id="SSF55874">
    <property type="entry name" value="ATPase domain of HSP90 chaperone/DNA topoisomerase II/histidine kinase"/>
    <property type="match status" value="1"/>
</dbReference>
<dbReference type="GO" id="GO:0000155">
    <property type="term" value="F:phosphorelay sensor kinase activity"/>
    <property type="evidence" value="ECO:0007669"/>
    <property type="project" value="InterPro"/>
</dbReference>
<evidence type="ECO:0000259" key="5">
    <source>
        <dbReference type="PROSITE" id="PS50109"/>
    </source>
</evidence>
<dbReference type="CDD" id="cd00082">
    <property type="entry name" value="HisKA"/>
    <property type="match status" value="1"/>
</dbReference>
<dbReference type="Pfam" id="PF02518">
    <property type="entry name" value="HATPase_c"/>
    <property type="match status" value="1"/>
</dbReference>
<keyword evidence="4" id="KW-0812">Transmembrane</keyword>
<dbReference type="Gene3D" id="2.60.40.10">
    <property type="entry name" value="Immunoglobulins"/>
    <property type="match status" value="1"/>
</dbReference>
<keyword evidence="7" id="KW-1185">Reference proteome</keyword>
<evidence type="ECO:0000313" key="6">
    <source>
        <dbReference type="EMBL" id="SKC61442.1"/>
    </source>
</evidence>
<organism evidence="6 7">
    <name type="scientific">Ohtaekwangia koreensis</name>
    <dbReference type="NCBI Taxonomy" id="688867"/>
    <lineage>
        <taxon>Bacteria</taxon>
        <taxon>Pseudomonadati</taxon>
        <taxon>Bacteroidota</taxon>
        <taxon>Cytophagia</taxon>
        <taxon>Cytophagales</taxon>
        <taxon>Fulvivirgaceae</taxon>
        <taxon>Ohtaekwangia</taxon>
    </lineage>
</organism>
<dbReference type="InterPro" id="IPR036097">
    <property type="entry name" value="HisK_dim/P_sf"/>
</dbReference>
<dbReference type="AlphaFoldDB" id="A0A1T5KCH9"/>
<dbReference type="InterPro" id="IPR003594">
    <property type="entry name" value="HATPase_dom"/>
</dbReference>
<evidence type="ECO:0000256" key="1">
    <source>
        <dbReference type="ARBA" id="ARBA00000085"/>
    </source>
</evidence>
<reference evidence="6 7" key="1">
    <citation type="submission" date="2017-02" db="EMBL/GenBank/DDBJ databases">
        <authorList>
            <person name="Peterson S.W."/>
        </authorList>
    </citation>
    <scope>NUCLEOTIDE SEQUENCE [LARGE SCALE GENOMIC DNA]</scope>
    <source>
        <strain evidence="6 7">DSM 25262</strain>
    </source>
</reference>
<dbReference type="Gene3D" id="3.30.565.10">
    <property type="entry name" value="Histidine kinase-like ATPase, C-terminal domain"/>
    <property type="match status" value="1"/>
</dbReference>
<protein>
    <recommendedName>
        <fullName evidence="2">histidine kinase</fullName>
        <ecNumber evidence="2">2.7.13.3</ecNumber>
    </recommendedName>
</protein>
<dbReference type="InterPro" id="IPR004358">
    <property type="entry name" value="Sig_transdc_His_kin-like_C"/>
</dbReference>
<accession>A0A1T5KCH9</accession>
<dbReference type="InterPro" id="IPR005467">
    <property type="entry name" value="His_kinase_dom"/>
</dbReference>
<dbReference type="SUPFAM" id="SSF47384">
    <property type="entry name" value="Homodimeric domain of signal transducing histidine kinase"/>
    <property type="match status" value="1"/>
</dbReference>
<keyword evidence="4" id="KW-1133">Transmembrane helix</keyword>
<dbReference type="PANTHER" id="PTHR43547:SF2">
    <property type="entry name" value="HYBRID SIGNAL TRANSDUCTION HISTIDINE KINASE C"/>
    <property type="match status" value="1"/>
</dbReference>
<keyword evidence="6" id="KW-0808">Transferase</keyword>
<dbReference type="PANTHER" id="PTHR43547">
    <property type="entry name" value="TWO-COMPONENT HISTIDINE KINASE"/>
    <property type="match status" value="1"/>
</dbReference>
<dbReference type="STRING" id="688867.SAMN05660236_2037"/>
<dbReference type="PRINTS" id="PR00344">
    <property type="entry name" value="BCTRLSENSOR"/>
</dbReference>